<dbReference type="AlphaFoldDB" id="A0ABD1ZXW4"/>
<sequence>MDILNIEDKMQYLISNEFDKKSTENVYYMKGRNIVLTCTCTCYMPKQIIFYTENSIFEDSKGFKIENNSFVLKEFAICDMKESIKLHFFTIIQRRPVVTKG</sequence>
<name>A0ABD1ZXW4_VESSQ</name>
<dbReference type="EMBL" id="JAUDFV010000158">
    <property type="protein sequence ID" value="KAL2713222.1"/>
    <property type="molecule type" value="Genomic_DNA"/>
</dbReference>
<dbReference type="Proteomes" id="UP001607302">
    <property type="component" value="Unassembled WGS sequence"/>
</dbReference>
<organism evidence="1 2">
    <name type="scientific">Vespula squamosa</name>
    <name type="common">Southern yellow jacket</name>
    <name type="synonym">Wasp</name>
    <dbReference type="NCBI Taxonomy" id="30214"/>
    <lineage>
        <taxon>Eukaryota</taxon>
        <taxon>Metazoa</taxon>
        <taxon>Ecdysozoa</taxon>
        <taxon>Arthropoda</taxon>
        <taxon>Hexapoda</taxon>
        <taxon>Insecta</taxon>
        <taxon>Pterygota</taxon>
        <taxon>Neoptera</taxon>
        <taxon>Endopterygota</taxon>
        <taxon>Hymenoptera</taxon>
        <taxon>Apocrita</taxon>
        <taxon>Aculeata</taxon>
        <taxon>Vespoidea</taxon>
        <taxon>Vespidae</taxon>
        <taxon>Vespinae</taxon>
        <taxon>Vespula</taxon>
    </lineage>
</organism>
<protein>
    <submittedName>
        <fullName evidence="1">Uncharacterized protein</fullName>
    </submittedName>
</protein>
<evidence type="ECO:0000313" key="1">
    <source>
        <dbReference type="EMBL" id="KAL2713222.1"/>
    </source>
</evidence>
<gene>
    <name evidence="1" type="ORF">V1478_016920</name>
</gene>
<proteinExistence type="predicted"/>
<reference evidence="1 2" key="1">
    <citation type="journal article" date="2024" name="Ann. Entomol. Soc. Am.">
        <title>Genomic analyses of the southern and eastern yellowjacket wasps (Hymenoptera: Vespidae) reveal evolutionary signatures of social life.</title>
        <authorList>
            <person name="Catto M.A."/>
            <person name="Caine P.B."/>
            <person name="Orr S.E."/>
            <person name="Hunt B.G."/>
            <person name="Goodisman M.A.D."/>
        </authorList>
    </citation>
    <scope>NUCLEOTIDE SEQUENCE [LARGE SCALE GENOMIC DNA]</scope>
    <source>
        <strain evidence="1">233</strain>
        <tissue evidence="1">Head and thorax</tissue>
    </source>
</reference>
<comment type="caution">
    <text evidence="1">The sequence shown here is derived from an EMBL/GenBank/DDBJ whole genome shotgun (WGS) entry which is preliminary data.</text>
</comment>
<accession>A0ABD1ZXW4</accession>
<evidence type="ECO:0000313" key="2">
    <source>
        <dbReference type="Proteomes" id="UP001607302"/>
    </source>
</evidence>
<keyword evidence="2" id="KW-1185">Reference proteome</keyword>